<evidence type="ECO:0000259" key="1">
    <source>
        <dbReference type="SMART" id="SM01321"/>
    </source>
</evidence>
<evidence type="ECO:0000313" key="2">
    <source>
        <dbReference type="EMBL" id="GAA3563749.1"/>
    </source>
</evidence>
<protein>
    <submittedName>
        <fullName evidence="2">IS200/IS605-like element IS1004 family transposase</fullName>
    </submittedName>
</protein>
<sequence length="146" mass="17539">MSKYKKLSHVIYKCEYHIVWVPKYRLRILKGTIKTLVERDIRSLCEWKGCEVQELNIQEDHVHLLVSVPPKVSISKLMGILKGKIVIKLFKSYPELKQKPYWGNHFWARGYFVSTVGLDEEMIRKYVKHQEKEERIVEENQQKFDF</sequence>
<name>A0ABP6XAV5_9FLAO</name>
<dbReference type="Pfam" id="PF01797">
    <property type="entry name" value="Y1_Tnp"/>
    <property type="match status" value="1"/>
</dbReference>
<accession>A0ABP6XAV5</accession>
<keyword evidence="3" id="KW-1185">Reference proteome</keyword>
<dbReference type="Gene3D" id="3.30.70.1290">
    <property type="entry name" value="Transposase IS200-like"/>
    <property type="match status" value="1"/>
</dbReference>
<dbReference type="PANTHER" id="PTHR33360:SF2">
    <property type="entry name" value="TRANSPOSASE FOR INSERTION SEQUENCE ELEMENT IS200"/>
    <property type="match status" value="1"/>
</dbReference>
<gene>
    <name evidence="2" type="primary">tnpA_2</name>
    <name evidence="2" type="ORF">GCM10022395_12850</name>
</gene>
<dbReference type="RefSeq" id="WP_345005065.1">
    <property type="nucleotide sequence ID" value="NZ_BAABCY010000034.1"/>
</dbReference>
<dbReference type="NCBIfam" id="NF033573">
    <property type="entry name" value="transpos_IS200"/>
    <property type="match status" value="1"/>
</dbReference>
<comment type="caution">
    <text evidence="2">The sequence shown here is derived from an EMBL/GenBank/DDBJ whole genome shotgun (WGS) entry which is preliminary data.</text>
</comment>
<proteinExistence type="predicted"/>
<dbReference type="PANTHER" id="PTHR33360">
    <property type="entry name" value="TRANSPOSASE FOR INSERTION SEQUENCE ELEMENT IS200"/>
    <property type="match status" value="1"/>
</dbReference>
<organism evidence="2 3">
    <name type="scientific">Snuella lapsa</name>
    <dbReference type="NCBI Taxonomy" id="870481"/>
    <lineage>
        <taxon>Bacteria</taxon>
        <taxon>Pseudomonadati</taxon>
        <taxon>Bacteroidota</taxon>
        <taxon>Flavobacteriia</taxon>
        <taxon>Flavobacteriales</taxon>
        <taxon>Flavobacteriaceae</taxon>
        <taxon>Snuella</taxon>
    </lineage>
</organism>
<feature type="domain" description="Transposase IS200-like" evidence="1">
    <location>
        <begin position="11"/>
        <end position="130"/>
    </location>
</feature>
<dbReference type="InterPro" id="IPR002686">
    <property type="entry name" value="Transposase_17"/>
</dbReference>
<dbReference type="Proteomes" id="UP001500954">
    <property type="component" value="Unassembled WGS sequence"/>
</dbReference>
<dbReference type="InterPro" id="IPR036515">
    <property type="entry name" value="Transposase_17_sf"/>
</dbReference>
<reference evidence="3" key="1">
    <citation type="journal article" date="2019" name="Int. J. Syst. Evol. Microbiol.">
        <title>The Global Catalogue of Microorganisms (GCM) 10K type strain sequencing project: providing services to taxonomists for standard genome sequencing and annotation.</title>
        <authorList>
            <consortium name="The Broad Institute Genomics Platform"/>
            <consortium name="The Broad Institute Genome Sequencing Center for Infectious Disease"/>
            <person name="Wu L."/>
            <person name="Ma J."/>
        </authorList>
    </citation>
    <scope>NUCLEOTIDE SEQUENCE [LARGE SCALE GENOMIC DNA]</scope>
    <source>
        <strain evidence="3">JCM 17111</strain>
    </source>
</reference>
<dbReference type="SMART" id="SM01321">
    <property type="entry name" value="Y1_Tnp"/>
    <property type="match status" value="1"/>
</dbReference>
<dbReference type="SUPFAM" id="SSF143422">
    <property type="entry name" value="Transposase IS200-like"/>
    <property type="match status" value="1"/>
</dbReference>
<evidence type="ECO:0000313" key="3">
    <source>
        <dbReference type="Proteomes" id="UP001500954"/>
    </source>
</evidence>
<dbReference type="EMBL" id="BAABCY010000034">
    <property type="protein sequence ID" value="GAA3563749.1"/>
    <property type="molecule type" value="Genomic_DNA"/>
</dbReference>